<feature type="transmembrane region" description="Helical" evidence="6">
    <location>
        <begin position="261"/>
        <end position="282"/>
    </location>
</feature>
<keyword evidence="8" id="KW-1185">Reference proteome</keyword>
<evidence type="ECO:0000256" key="3">
    <source>
        <dbReference type="ARBA" id="ARBA00022692"/>
    </source>
</evidence>
<accession>A0ABY8C0U6</accession>
<feature type="transmembrane region" description="Helical" evidence="6">
    <location>
        <begin position="387"/>
        <end position="407"/>
    </location>
</feature>
<feature type="transmembrane region" description="Helical" evidence="6">
    <location>
        <begin position="615"/>
        <end position="641"/>
    </location>
</feature>
<feature type="transmembrane region" description="Helical" evidence="6">
    <location>
        <begin position="33"/>
        <end position="58"/>
    </location>
</feature>
<protein>
    <submittedName>
        <fullName evidence="7">Cytochrome c oxidase assembly protein</fullName>
    </submittedName>
</protein>
<feature type="transmembrane region" description="Helical" evidence="6">
    <location>
        <begin position="325"/>
        <end position="348"/>
    </location>
</feature>
<feature type="transmembrane region" description="Helical" evidence="6">
    <location>
        <begin position="86"/>
        <end position="103"/>
    </location>
</feature>
<feature type="transmembrane region" description="Helical" evidence="6">
    <location>
        <begin position="453"/>
        <end position="473"/>
    </location>
</feature>
<feature type="transmembrane region" description="Helical" evidence="6">
    <location>
        <begin position="294"/>
        <end position="316"/>
    </location>
</feature>
<evidence type="ECO:0000313" key="7">
    <source>
        <dbReference type="EMBL" id="WEG08656.1"/>
    </source>
</evidence>
<feature type="transmembrane region" description="Helical" evidence="6">
    <location>
        <begin position="570"/>
        <end position="595"/>
    </location>
</feature>
<gene>
    <name evidence="7" type="ORF">PU630_15640</name>
</gene>
<evidence type="ECO:0000256" key="1">
    <source>
        <dbReference type="ARBA" id="ARBA00004651"/>
    </source>
</evidence>
<evidence type="ECO:0000313" key="8">
    <source>
        <dbReference type="Proteomes" id="UP001214553"/>
    </source>
</evidence>
<feature type="transmembrane region" description="Helical" evidence="6">
    <location>
        <begin position="163"/>
        <end position="184"/>
    </location>
</feature>
<feature type="transmembrane region" description="Helical" evidence="6">
    <location>
        <begin position="419"/>
        <end position="441"/>
    </location>
</feature>
<organism evidence="7 8">
    <name type="scientific">Microbacterium horticulturae</name>
    <dbReference type="NCBI Taxonomy" id="3028316"/>
    <lineage>
        <taxon>Bacteria</taxon>
        <taxon>Bacillati</taxon>
        <taxon>Actinomycetota</taxon>
        <taxon>Actinomycetes</taxon>
        <taxon>Micrococcales</taxon>
        <taxon>Microbacteriaceae</taxon>
        <taxon>Microbacterium</taxon>
    </lineage>
</organism>
<proteinExistence type="predicted"/>
<name>A0ABY8C0U6_9MICO</name>
<keyword evidence="2" id="KW-1003">Cell membrane</keyword>
<dbReference type="EMBL" id="CP119108">
    <property type="protein sequence ID" value="WEG08656.1"/>
    <property type="molecule type" value="Genomic_DNA"/>
</dbReference>
<dbReference type="Pfam" id="PF09678">
    <property type="entry name" value="Caa3_CtaG"/>
    <property type="match status" value="1"/>
</dbReference>
<evidence type="ECO:0000256" key="4">
    <source>
        <dbReference type="ARBA" id="ARBA00022989"/>
    </source>
</evidence>
<dbReference type="RefSeq" id="WP_275277985.1">
    <property type="nucleotide sequence ID" value="NZ_CP119108.1"/>
</dbReference>
<evidence type="ECO:0000256" key="2">
    <source>
        <dbReference type="ARBA" id="ARBA00022475"/>
    </source>
</evidence>
<feature type="transmembrane region" description="Helical" evidence="6">
    <location>
        <begin position="123"/>
        <end position="143"/>
    </location>
</feature>
<feature type="transmembrane region" description="Helical" evidence="6">
    <location>
        <begin position="191"/>
        <end position="214"/>
    </location>
</feature>
<feature type="transmembrane region" description="Helical" evidence="6">
    <location>
        <begin position="226"/>
        <end position="249"/>
    </location>
</feature>
<feature type="transmembrane region" description="Helical" evidence="6">
    <location>
        <begin position="502"/>
        <end position="521"/>
    </location>
</feature>
<reference evidence="7 8" key="1">
    <citation type="submission" date="2023-03" db="EMBL/GenBank/DDBJ databases">
        <title>Genome sequence of Microbacterium sp. KACC 23027.</title>
        <authorList>
            <person name="Kim S."/>
            <person name="Heo J."/>
            <person name="Kwon S.-W."/>
        </authorList>
    </citation>
    <scope>NUCLEOTIDE SEQUENCE [LARGE SCALE GENOMIC DNA]</scope>
    <source>
        <strain evidence="7 8">KACC 23027</strain>
    </source>
</reference>
<keyword evidence="5 6" id="KW-0472">Membrane</keyword>
<feature type="transmembrane region" description="Helical" evidence="6">
    <location>
        <begin position="541"/>
        <end position="558"/>
    </location>
</feature>
<evidence type="ECO:0000256" key="5">
    <source>
        <dbReference type="ARBA" id="ARBA00023136"/>
    </source>
</evidence>
<dbReference type="Proteomes" id="UP001214553">
    <property type="component" value="Chromosome"/>
</dbReference>
<comment type="subcellular location">
    <subcellularLocation>
        <location evidence="1">Cell membrane</location>
        <topology evidence="1">Multi-pass membrane protein</topology>
    </subcellularLocation>
</comment>
<evidence type="ECO:0000256" key="6">
    <source>
        <dbReference type="SAM" id="Phobius"/>
    </source>
</evidence>
<keyword evidence="3 6" id="KW-0812">Transmembrane</keyword>
<keyword evidence="4 6" id="KW-1133">Transmembrane helix</keyword>
<sequence>MNKTAATRAAAATPDSSELPAYERATISRNRTVVIAVAAVATVIAVAAPALTTILLGAEPYTKLFRDYPGAVTAVTATVLRTATDLAGWITVGSLVVLMFLLGRPGRGRLDVDTEPEWRIARISALCWMILSFLMIGVDAADANGAPLSRLLVPGGLSYLVQATYLPGAWIVVFLLATVTTLAVQFAQRWAGLLAPLVMSAVAMLAPVVVGQVLVGPGHDYGSDAATVQTIAAAALFAPVALLAARVSAGRLLRPVTLRRTWLLAAGCWVLVVLCDIVDAAFRLAGPGTGNPTWVLVGLRGVVLVAGGGVLFSLWWRRRQLTDRVLCLALGAGVVIAAAYAGASAAMLRVPPPVYFTPTSVEQLFFGYDLPSAPTMATLTVDWRPNLLFLAIAVAAVGVYLAAVIRLRRRGDDWPLGRTASWIVGWAIVVVATSSGVGKYAGASFAVHMADHMTLNMLAPVFLVLGGVITLLLRATAPTRRTEPAGVHEWLTVALQWDGMRLVFHPLRVFIAYIATYYVLYFTPLFETFIRYHWAHRLMDVEFLLVGYLFFALIIGVDRPPRPLPPIGKLGFALAAMPFHAFFGVILMTASTPVADNFYRTVASAWMGDLMATQYVGGGIAWAGGEIPLLIVVIALGIQWARQDQREARRKDRHLDTGLDDDFDAYNRMLQELETRSHRQATPALLDQEESR</sequence>
<dbReference type="InterPro" id="IPR019108">
    <property type="entry name" value="Caa3_assmbl_CtaG-rel"/>
</dbReference>